<dbReference type="KEGG" id="suls:Sdiek1_1498"/>
<dbReference type="Proteomes" id="UP000196005">
    <property type="component" value="Chromosome"/>
</dbReference>
<feature type="transmembrane region" description="Helical" evidence="1">
    <location>
        <begin position="26"/>
        <end position="48"/>
    </location>
</feature>
<reference evidence="3" key="1">
    <citation type="submission" date="2017-05" db="EMBL/GenBank/DDBJ databases">
        <title>Dechlorination kinetics govern the competition between two new strains of the genus Sulfurospirillum.</title>
        <authorList>
            <person name="Buttet G.F."/>
            <person name="Murray A.M."/>
            <person name="Goris T."/>
            <person name="Burion M."/>
            <person name="Lin B."/>
            <person name="Rolle M."/>
            <person name="Maillard J."/>
        </authorList>
    </citation>
    <scope>NUCLEOTIDE SEQUENCE [LARGE SCALE GENOMIC DNA]</scope>
    <source>
        <strain evidence="3">SL2-1</strain>
    </source>
</reference>
<dbReference type="EMBL" id="CP021416">
    <property type="protein sequence ID" value="ARU48662.1"/>
    <property type="molecule type" value="Genomic_DNA"/>
</dbReference>
<dbReference type="RefSeq" id="WP_087438590.1">
    <property type="nucleotide sequence ID" value="NZ_CP021416.1"/>
</dbReference>
<evidence type="ECO:0000256" key="1">
    <source>
        <dbReference type="SAM" id="Phobius"/>
    </source>
</evidence>
<keyword evidence="3" id="KW-1185">Reference proteome</keyword>
<evidence type="ECO:0000313" key="3">
    <source>
        <dbReference type="Proteomes" id="UP000196005"/>
    </source>
</evidence>
<keyword evidence="1" id="KW-1133">Transmembrane helix</keyword>
<evidence type="ECO:0000313" key="2">
    <source>
        <dbReference type="EMBL" id="ARU48662.1"/>
    </source>
</evidence>
<dbReference type="OrthoDB" id="5339934at2"/>
<name>A0A1Y0HKS0_9BACT</name>
<keyword evidence="1" id="KW-0812">Transmembrane</keyword>
<dbReference type="AlphaFoldDB" id="A0A1Y0HKS0"/>
<protein>
    <submittedName>
        <fullName evidence="2">Uncharacterized protein</fullName>
    </submittedName>
</protein>
<accession>A0A1Y0HKS0</accession>
<proteinExistence type="predicted"/>
<sequence length="99" mass="11545">MRDKLQKIARHPATRKALSDMKPKKTLWSALGIILFFIAPEIIAYFYATDIVHFAQNGLAMHPTRIESYNYDLLIYLFEDGVSWFNLSFGIALLVWLFF</sequence>
<gene>
    <name evidence="2" type="ORF">Sdiek1_1498</name>
</gene>
<keyword evidence="1" id="KW-0472">Membrane</keyword>
<feature type="transmembrane region" description="Helical" evidence="1">
    <location>
        <begin position="81"/>
        <end position="98"/>
    </location>
</feature>
<organism evidence="2 3">
    <name type="scientific">Sulfurospirillum diekertiae</name>
    <dbReference type="NCBI Taxonomy" id="1854492"/>
    <lineage>
        <taxon>Bacteria</taxon>
        <taxon>Pseudomonadati</taxon>
        <taxon>Campylobacterota</taxon>
        <taxon>Epsilonproteobacteria</taxon>
        <taxon>Campylobacterales</taxon>
        <taxon>Sulfurospirillaceae</taxon>
        <taxon>Sulfurospirillum</taxon>
    </lineage>
</organism>